<reference evidence="2 3" key="1">
    <citation type="submission" date="2016-02" db="EMBL/GenBank/DDBJ databases">
        <title>Band-tailed pigeon sequencing and assembly.</title>
        <authorList>
            <person name="Soares A.E."/>
            <person name="Novak B.J."/>
            <person name="Rice E.S."/>
            <person name="O'Connell B."/>
            <person name="Chang D."/>
            <person name="Weber S."/>
            <person name="Shapiro B."/>
        </authorList>
    </citation>
    <scope>NUCLEOTIDE SEQUENCE [LARGE SCALE GENOMIC DNA]</scope>
    <source>
        <strain evidence="2">BTP2013</strain>
        <tissue evidence="2">Blood</tissue>
    </source>
</reference>
<protein>
    <submittedName>
        <fullName evidence="2">Uncharacterized protein</fullName>
    </submittedName>
</protein>
<gene>
    <name evidence="2" type="ORF">AV530_017888</name>
</gene>
<sequence>MPVRRTTCEHEAQQRPYPQSAWFYLLKAVACSATVLILVPKTWFHGKLLLISNKLNHMANDMAKKAGPGPCWLVPKGPRARRKSLEREFGDFLLYFASFLRWESRALSPN</sequence>
<dbReference type="Proteomes" id="UP000190648">
    <property type="component" value="Unassembled WGS sequence"/>
</dbReference>
<name>A0A1V4JW67_PATFA</name>
<organism evidence="2 3">
    <name type="scientific">Patagioenas fasciata monilis</name>
    <dbReference type="NCBI Taxonomy" id="372326"/>
    <lineage>
        <taxon>Eukaryota</taxon>
        <taxon>Metazoa</taxon>
        <taxon>Chordata</taxon>
        <taxon>Craniata</taxon>
        <taxon>Vertebrata</taxon>
        <taxon>Euteleostomi</taxon>
        <taxon>Archelosauria</taxon>
        <taxon>Archosauria</taxon>
        <taxon>Dinosauria</taxon>
        <taxon>Saurischia</taxon>
        <taxon>Theropoda</taxon>
        <taxon>Coelurosauria</taxon>
        <taxon>Aves</taxon>
        <taxon>Neognathae</taxon>
        <taxon>Neoaves</taxon>
        <taxon>Columbimorphae</taxon>
        <taxon>Columbiformes</taxon>
        <taxon>Columbidae</taxon>
        <taxon>Patagioenas</taxon>
    </lineage>
</organism>
<keyword evidence="1" id="KW-0812">Transmembrane</keyword>
<evidence type="ECO:0000313" key="3">
    <source>
        <dbReference type="Proteomes" id="UP000190648"/>
    </source>
</evidence>
<evidence type="ECO:0000313" key="2">
    <source>
        <dbReference type="EMBL" id="OPJ76371.1"/>
    </source>
</evidence>
<keyword evidence="3" id="KW-1185">Reference proteome</keyword>
<evidence type="ECO:0000256" key="1">
    <source>
        <dbReference type="SAM" id="Phobius"/>
    </source>
</evidence>
<keyword evidence="1" id="KW-1133">Transmembrane helix</keyword>
<comment type="caution">
    <text evidence="2">The sequence shown here is derived from an EMBL/GenBank/DDBJ whole genome shotgun (WGS) entry which is preliminary data.</text>
</comment>
<keyword evidence="1" id="KW-0472">Membrane</keyword>
<dbReference type="EMBL" id="LSYS01005697">
    <property type="protein sequence ID" value="OPJ76371.1"/>
    <property type="molecule type" value="Genomic_DNA"/>
</dbReference>
<proteinExistence type="predicted"/>
<accession>A0A1V4JW67</accession>
<feature type="transmembrane region" description="Helical" evidence="1">
    <location>
        <begin position="21"/>
        <end position="39"/>
    </location>
</feature>
<dbReference type="AlphaFoldDB" id="A0A1V4JW67"/>